<dbReference type="GO" id="GO:0004049">
    <property type="term" value="F:anthranilate synthase activity"/>
    <property type="evidence" value="ECO:0007669"/>
    <property type="project" value="UniProtKB-EC"/>
</dbReference>
<dbReference type="NCBIfam" id="TIGR00566">
    <property type="entry name" value="trpG_papA"/>
    <property type="match status" value="1"/>
</dbReference>
<dbReference type="Pfam" id="PF00117">
    <property type="entry name" value="GATase"/>
    <property type="match status" value="1"/>
</dbReference>
<dbReference type="SUPFAM" id="SSF52317">
    <property type="entry name" value="Class I glutamine amidotransferase-like"/>
    <property type="match status" value="1"/>
</dbReference>
<evidence type="ECO:0000256" key="3">
    <source>
        <dbReference type="ARBA" id="ARBA00012266"/>
    </source>
</evidence>
<keyword evidence="9" id="KW-0150">Chloroplast</keyword>
<keyword evidence="9" id="KW-0934">Plastid</keyword>
<comment type="pathway">
    <text evidence="1">Amino-acid biosynthesis; L-tryptophan biosynthesis; L-tryptophan from chorismate: step 1/5.</text>
</comment>
<dbReference type="GeneID" id="33353207"/>
<evidence type="ECO:0000256" key="1">
    <source>
        <dbReference type="ARBA" id="ARBA00004873"/>
    </source>
</evidence>
<dbReference type="EC" id="4.1.3.27" evidence="3"/>
<evidence type="ECO:0000256" key="6">
    <source>
        <dbReference type="ARBA" id="ARBA00022962"/>
    </source>
</evidence>
<dbReference type="InterPro" id="IPR050472">
    <property type="entry name" value="Anth_synth/Amidotransfase"/>
</dbReference>
<dbReference type="GO" id="GO:0005829">
    <property type="term" value="C:cytosol"/>
    <property type="evidence" value="ECO:0007669"/>
    <property type="project" value="TreeGrafter"/>
</dbReference>
<feature type="domain" description="Glutamine amidotransferase" evidence="8">
    <location>
        <begin position="4"/>
        <end position="187"/>
    </location>
</feature>
<dbReference type="PANTHER" id="PTHR43418:SF4">
    <property type="entry name" value="MULTIFUNCTIONAL TRYPTOPHAN BIOSYNTHESIS PROTEIN"/>
    <property type="match status" value="1"/>
</dbReference>
<dbReference type="PRINTS" id="PR00097">
    <property type="entry name" value="ANTSNTHASEII"/>
</dbReference>
<geneLocation type="chloroplast" evidence="9"/>
<proteinExistence type="predicted"/>
<dbReference type="CDD" id="cd01743">
    <property type="entry name" value="GATase1_Anthranilate_Synthase"/>
    <property type="match status" value="1"/>
</dbReference>
<keyword evidence="6" id="KW-0315">Glutamine amidotransferase</keyword>
<dbReference type="EMBL" id="MF101411">
    <property type="protein sequence ID" value="ARW59926.1"/>
    <property type="molecule type" value="Genomic_DNA"/>
</dbReference>
<gene>
    <name evidence="9" type="primary">trpG</name>
</gene>
<evidence type="ECO:0000256" key="7">
    <source>
        <dbReference type="ARBA" id="ARBA00082672"/>
    </source>
</evidence>
<evidence type="ECO:0000256" key="5">
    <source>
        <dbReference type="ARBA" id="ARBA00022822"/>
    </source>
</evidence>
<dbReference type="FunFam" id="3.40.50.880:FF:000003">
    <property type="entry name" value="Anthranilate synthase component II"/>
    <property type="match status" value="1"/>
</dbReference>
<sequence>MIIIIDNYDSFTENLAQYIGELGFKIKIIRNDEISLSNLNKINPTHIILSPGPGHPKNSNICLEIISNYANQIPILGVCLGHQCIGHIYGAEIKKLNKPIHGKTSHILHNKRDLFYNLPNPLIATRYHSLIINEKNMPNHLEITAWTKDGTIMGCRHKIYKNIRGIQFHPESLWTSQGKIIINNFLLCQ</sequence>
<dbReference type="Gene3D" id="3.40.50.880">
    <property type="match status" value="1"/>
</dbReference>
<dbReference type="InterPro" id="IPR006221">
    <property type="entry name" value="TrpG/PapA_dom"/>
</dbReference>
<dbReference type="InterPro" id="IPR029062">
    <property type="entry name" value="Class_I_gatase-like"/>
</dbReference>
<evidence type="ECO:0000256" key="4">
    <source>
        <dbReference type="ARBA" id="ARBA00020654"/>
    </source>
</evidence>
<dbReference type="PRINTS" id="PR00096">
    <property type="entry name" value="GATASE"/>
</dbReference>
<organism evidence="9">
    <name type="scientific">Acrosorium ciliolatum</name>
    <dbReference type="NCBI Taxonomy" id="1550622"/>
    <lineage>
        <taxon>Eukaryota</taxon>
        <taxon>Rhodophyta</taxon>
        <taxon>Florideophyceae</taxon>
        <taxon>Rhodymeniophycidae</taxon>
        <taxon>Ceramiales</taxon>
        <taxon>Delesseriaceae</taxon>
        <taxon>Acrosorium</taxon>
    </lineage>
</organism>
<keyword evidence="5" id="KW-0057">Aromatic amino acid biosynthesis</keyword>
<accession>A0A1Z1M1K9</accession>
<dbReference type="RefSeq" id="YP_009391782.1">
    <property type="nucleotide sequence ID" value="NC_035260.1"/>
</dbReference>
<evidence type="ECO:0000259" key="8">
    <source>
        <dbReference type="Pfam" id="PF00117"/>
    </source>
</evidence>
<name>A0A1Z1M1K9_9FLOR</name>
<dbReference type="InterPro" id="IPR017926">
    <property type="entry name" value="GATASE"/>
</dbReference>
<dbReference type="PANTHER" id="PTHR43418">
    <property type="entry name" value="MULTIFUNCTIONAL TRYPTOPHAN BIOSYNTHESIS PROTEIN-RELATED"/>
    <property type="match status" value="1"/>
</dbReference>
<evidence type="ECO:0000256" key="2">
    <source>
        <dbReference type="ARBA" id="ARBA00011743"/>
    </source>
</evidence>
<dbReference type="AlphaFoldDB" id="A0A1Z1M1K9"/>
<reference evidence="9" key="1">
    <citation type="journal article" date="2017" name="J. Phycol.">
        <title>Analysis of chloroplast genomes and a supermatrix inform reclassification of the Rhodomelaceae (Rhodophyta).</title>
        <authorList>
            <person name="Diaz-Tapia P."/>
            <person name="Maggs C.A."/>
            <person name="West J.A."/>
            <person name="Verbruggen H."/>
        </authorList>
    </citation>
    <scope>NUCLEOTIDE SEQUENCE</scope>
    <source>
        <strain evidence="9">HV3939</strain>
    </source>
</reference>
<comment type="subunit">
    <text evidence="2">Tetramer of two components I and two components II.</text>
</comment>
<keyword evidence="5" id="KW-0028">Amino-acid biosynthesis</keyword>
<keyword evidence="5" id="KW-0822">Tryptophan biosynthesis</keyword>
<evidence type="ECO:0000313" key="9">
    <source>
        <dbReference type="EMBL" id="ARW59926.1"/>
    </source>
</evidence>
<protein>
    <recommendedName>
        <fullName evidence="4">Anthranilate synthase component 2</fullName>
        <ecNumber evidence="3">4.1.3.27</ecNumber>
    </recommendedName>
    <alternativeName>
        <fullName evidence="7">Anthranilate synthase, glutamine amidotransferase component</fullName>
    </alternativeName>
</protein>
<dbReference type="PROSITE" id="PS51273">
    <property type="entry name" value="GATASE_TYPE_1"/>
    <property type="match status" value="1"/>
</dbReference>
<dbReference type="GO" id="GO:0000162">
    <property type="term" value="P:L-tryptophan biosynthetic process"/>
    <property type="evidence" value="ECO:0007669"/>
    <property type="project" value="UniProtKB-KW"/>
</dbReference>